<dbReference type="GeneID" id="9623864"/>
<proteinExistence type="predicted"/>
<evidence type="ECO:0000313" key="1">
    <source>
        <dbReference type="EMBL" id="EFJ49652.1"/>
    </source>
</evidence>
<evidence type="ECO:0000313" key="2">
    <source>
        <dbReference type="Proteomes" id="UP000001058"/>
    </source>
</evidence>
<protein>
    <submittedName>
        <fullName evidence="1">Uncharacterized protein</fullName>
    </submittedName>
</protein>
<dbReference type="InParanoid" id="D8TS92"/>
<dbReference type="AlphaFoldDB" id="D8TS92"/>
<name>D8TS92_VOLCA</name>
<keyword evidence="2" id="KW-1185">Reference proteome</keyword>
<accession>D8TS92</accession>
<dbReference type="EMBL" id="GL378334">
    <property type="protein sequence ID" value="EFJ49652.1"/>
    <property type="molecule type" value="Genomic_DNA"/>
</dbReference>
<dbReference type="KEGG" id="vcn:VOLCADRAFT_89595"/>
<dbReference type="Proteomes" id="UP000001058">
    <property type="component" value="Unassembled WGS sequence"/>
</dbReference>
<sequence length="188" mass="20234">MTTIYGPREVVQGEFYSYIATLTLPTTSPYRESLQNLGAGESGNRGLVACVYLQPPSSSYMETVRPTAASRDSQRCTEDVHLNEKNDASGVTQFLVSLPDLSFTELGEASLQTFWYEAVTGDVLASSQLFLKISAGAGREAFLSAIQKALAQFFQVSETDVEVQIVRISGSGDITGISGRGAQGCVRK</sequence>
<organism evidence="2">
    <name type="scientific">Volvox carteri f. nagariensis</name>
    <dbReference type="NCBI Taxonomy" id="3068"/>
    <lineage>
        <taxon>Eukaryota</taxon>
        <taxon>Viridiplantae</taxon>
        <taxon>Chlorophyta</taxon>
        <taxon>core chlorophytes</taxon>
        <taxon>Chlorophyceae</taxon>
        <taxon>CS clade</taxon>
        <taxon>Chlamydomonadales</taxon>
        <taxon>Volvocaceae</taxon>
        <taxon>Volvox</taxon>
    </lineage>
</organism>
<dbReference type="OrthoDB" id="10507670at2759"/>
<reference evidence="1 2" key="1">
    <citation type="journal article" date="2010" name="Science">
        <title>Genomic analysis of organismal complexity in the multicellular green alga Volvox carteri.</title>
        <authorList>
            <person name="Prochnik S.E."/>
            <person name="Umen J."/>
            <person name="Nedelcu A.M."/>
            <person name="Hallmann A."/>
            <person name="Miller S.M."/>
            <person name="Nishii I."/>
            <person name="Ferris P."/>
            <person name="Kuo A."/>
            <person name="Mitros T."/>
            <person name="Fritz-Laylin L.K."/>
            <person name="Hellsten U."/>
            <person name="Chapman J."/>
            <person name="Simakov O."/>
            <person name="Rensing S.A."/>
            <person name="Terry A."/>
            <person name="Pangilinan J."/>
            <person name="Kapitonov V."/>
            <person name="Jurka J."/>
            <person name="Salamov A."/>
            <person name="Shapiro H."/>
            <person name="Schmutz J."/>
            <person name="Grimwood J."/>
            <person name="Lindquist E."/>
            <person name="Lucas S."/>
            <person name="Grigoriev I.V."/>
            <person name="Schmitt R."/>
            <person name="Kirk D."/>
            <person name="Rokhsar D.S."/>
        </authorList>
    </citation>
    <scope>NUCLEOTIDE SEQUENCE [LARGE SCALE GENOMIC DNA]</scope>
    <source>
        <strain evidence="2">f. Nagariensis / Eve</strain>
    </source>
</reference>
<gene>
    <name evidence="1" type="ORF">VOLCADRAFT_89595</name>
</gene>
<dbReference type="RefSeq" id="XP_002949159.1">
    <property type="nucleotide sequence ID" value="XM_002949113.1"/>
</dbReference>